<protein>
    <submittedName>
        <fullName evidence="3">Linear gramicidin synthase subunit B</fullName>
    </submittedName>
</protein>
<dbReference type="EMBL" id="LR134117">
    <property type="protein sequence ID" value="VDZ52258.1"/>
    <property type="molecule type" value="Genomic_DNA"/>
</dbReference>
<evidence type="ECO:0000256" key="1">
    <source>
        <dbReference type="ARBA" id="ARBA00006432"/>
    </source>
</evidence>
<dbReference type="Gene3D" id="3.30.300.30">
    <property type="match status" value="1"/>
</dbReference>
<dbReference type="SUPFAM" id="SSF56801">
    <property type="entry name" value="Acetyl-CoA synthetase-like"/>
    <property type="match status" value="1"/>
</dbReference>
<evidence type="ECO:0000313" key="3">
    <source>
        <dbReference type="EMBL" id="VDZ52258.1"/>
    </source>
</evidence>
<accession>A0A3S4HIA1</accession>
<sequence length="197" mass="21674">MALAEAQLTQRALGVLPLEIYGTTETGALAWRQQKAPSTRWQLFAGVTLARKAHAIEADSPLVPAPVALSDILNLAADGRHFELLGRRDRIIKIEEKRLSLAEIEKRLLALPEIADAAILPLQQGGRTVLGVAIVLSALGMTQRQTLGDGRFTRGLRQALRPWLEPAALPRSWRIIRAIPLNAQGKRAYAELQELFL</sequence>
<dbReference type="GO" id="GO:0016874">
    <property type="term" value="F:ligase activity"/>
    <property type="evidence" value="ECO:0007669"/>
    <property type="project" value="UniProtKB-KW"/>
</dbReference>
<dbReference type="KEGG" id="sof:NCTC11214_00609"/>
<comment type="similarity">
    <text evidence="1">Belongs to the ATP-dependent AMP-binding enzyme family.</text>
</comment>
<organism evidence="3 4">
    <name type="scientific">Serratia odorifera</name>
    <dbReference type="NCBI Taxonomy" id="618"/>
    <lineage>
        <taxon>Bacteria</taxon>
        <taxon>Pseudomonadati</taxon>
        <taxon>Pseudomonadota</taxon>
        <taxon>Gammaproteobacteria</taxon>
        <taxon>Enterobacterales</taxon>
        <taxon>Yersiniaceae</taxon>
        <taxon>Serratia</taxon>
    </lineage>
</organism>
<dbReference type="PANTHER" id="PTHR43767:SF8">
    <property type="entry name" value="LONG-CHAIN-FATTY-ACID--COA LIGASE"/>
    <property type="match status" value="1"/>
</dbReference>
<dbReference type="PANTHER" id="PTHR43767">
    <property type="entry name" value="LONG-CHAIN-FATTY-ACID--COA LIGASE"/>
    <property type="match status" value="1"/>
</dbReference>
<dbReference type="AlphaFoldDB" id="A0A3S4HIA1"/>
<proteinExistence type="inferred from homology"/>
<reference evidence="3 4" key="1">
    <citation type="submission" date="2018-12" db="EMBL/GenBank/DDBJ databases">
        <authorList>
            <consortium name="Pathogen Informatics"/>
        </authorList>
    </citation>
    <scope>NUCLEOTIDE SEQUENCE [LARGE SCALE GENOMIC DNA]</scope>
    <source>
        <strain evidence="3 4">NCTC11214</strain>
    </source>
</reference>
<dbReference type="InterPro" id="IPR045851">
    <property type="entry name" value="AMP-bd_C_sf"/>
</dbReference>
<keyword evidence="2" id="KW-0436">Ligase</keyword>
<dbReference type="Proteomes" id="UP000281391">
    <property type="component" value="Chromosome"/>
</dbReference>
<name>A0A3S4HIA1_SEROD</name>
<gene>
    <name evidence="3" type="primary">lgrB</name>
    <name evidence="3" type="ORF">NCTC11214_00609</name>
</gene>
<dbReference type="InterPro" id="IPR050237">
    <property type="entry name" value="ATP-dep_AMP-bd_enzyme"/>
</dbReference>
<evidence type="ECO:0000313" key="4">
    <source>
        <dbReference type="Proteomes" id="UP000281391"/>
    </source>
</evidence>
<evidence type="ECO:0000256" key="2">
    <source>
        <dbReference type="ARBA" id="ARBA00022598"/>
    </source>
</evidence>